<gene>
    <name evidence="2" type="ORF">WJX75_007977</name>
</gene>
<feature type="region of interest" description="Disordered" evidence="1">
    <location>
        <begin position="1"/>
        <end position="35"/>
    </location>
</feature>
<dbReference type="EMBL" id="JALJOT010000001">
    <property type="protein sequence ID" value="KAK9918907.1"/>
    <property type="molecule type" value="Genomic_DNA"/>
</dbReference>
<evidence type="ECO:0000313" key="2">
    <source>
        <dbReference type="EMBL" id="KAK9918907.1"/>
    </source>
</evidence>
<evidence type="ECO:0000256" key="1">
    <source>
        <dbReference type="SAM" id="MobiDB-lite"/>
    </source>
</evidence>
<reference evidence="2 3" key="1">
    <citation type="journal article" date="2024" name="Nat. Commun.">
        <title>Phylogenomics reveals the evolutionary origins of lichenization in chlorophyte algae.</title>
        <authorList>
            <person name="Puginier C."/>
            <person name="Libourel C."/>
            <person name="Otte J."/>
            <person name="Skaloud P."/>
            <person name="Haon M."/>
            <person name="Grisel S."/>
            <person name="Petersen M."/>
            <person name="Berrin J.G."/>
            <person name="Delaux P.M."/>
            <person name="Dal Grande F."/>
            <person name="Keller J."/>
        </authorList>
    </citation>
    <scope>NUCLEOTIDE SEQUENCE [LARGE SCALE GENOMIC DNA]</scope>
    <source>
        <strain evidence="2 3">SAG 216-7</strain>
    </source>
</reference>
<accession>A0ABR2Z3Y2</accession>
<feature type="compositionally biased region" description="Basic and acidic residues" evidence="1">
    <location>
        <begin position="14"/>
        <end position="31"/>
    </location>
</feature>
<comment type="caution">
    <text evidence="2">The sequence shown here is derived from an EMBL/GenBank/DDBJ whole genome shotgun (WGS) entry which is preliminary data.</text>
</comment>
<protein>
    <submittedName>
        <fullName evidence="2">Uncharacterized protein</fullName>
    </submittedName>
</protein>
<proteinExistence type="predicted"/>
<sequence>METTQQRQKAYADQGRRPESSKDWEKAREQARQGPAQGLKLFFQQRAADIGKEMQRARIVTPWQTMRRPLVKKANLRRMASQLGIVDLTV</sequence>
<evidence type="ECO:0000313" key="3">
    <source>
        <dbReference type="Proteomes" id="UP001491310"/>
    </source>
</evidence>
<dbReference type="Proteomes" id="UP001491310">
    <property type="component" value="Unassembled WGS sequence"/>
</dbReference>
<name>A0ABR2Z3Y2_9CHLO</name>
<keyword evidence="3" id="KW-1185">Reference proteome</keyword>
<organism evidence="2 3">
    <name type="scientific">Coccomyxa subellipsoidea</name>
    <dbReference type="NCBI Taxonomy" id="248742"/>
    <lineage>
        <taxon>Eukaryota</taxon>
        <taxon>Viridiplantae</taxon>
        <taxon>Chlorophyta</taxon>
        <taxon>core chlorophytes</taxon>
        <taxon>Trebouxiophyceae</taxon>
        <taxon>Trebouxiophyceae incertae sedis</taxon>
        <taxon>Coccomyxaceae</taxon>
        <taxon>Coccomyxa</taxon>
    </lineage>
</organism>